<evidence type="ECO:0000256" key="3">
    <source>
        <dbReference type="ARBA" id="ARBA00022679"/>
    </source>
</evidence>
<evidence type="ECO:0000256" key="8">
    <source>
        <dbReference type="ARBA" id="ARBA00022833"/>
    </source>
</evidence>
<dbReference type="Pfam" id="PF22191">
    <property type="entry name" value="IBR_1"/>
    <property type="match status" value="1"/>
</dbReference>
<feature type="domain" description="RING-type" evidence="10">
    <location>
        <begin position="7"/>
        <end position="55"/>
    </location>
</feature>
<dbReference type="InterPro" id="IPR001841">
    <property type="entry name" value="Znf_RING"/>
</dbReference>
<evidence type="ECO:0000256" key="5">
    <source>
        <dbReference type="ARBA" id="ARBA00022737"/>
    </source>
</evidence>
<evidence type="ECO:0000313" key="13">
    <source>
        <dbReference type="Proteomes" id="UP000615446"/>
    </source>
</evidence>
<evidence type="ECO:0000256" key="7">
    <source>
        <dbReference type="ARBA" id="ARBA00022786"/>
    </source>
</evidence>
<name>A0A8H3M6D7_9GLOM</name>
<sequence>MSDMSECLICYETEDRDFRKITSKCTHRAVICVECVNKHIKNQSNEKQILEIPCPTKGCLKIMERHDIKNIATKQIFEAYDELVYRIAIQRIPEFRWCKAPCGAGQIHIGKDEAPVVICEGCSAESCYNHEVVWHTGQTCKEYDESKKQSDFATADYILRETKECPGCFIPIEKDGGCDHITCTKCTYEFCWLCLCKHPSHKSTLMNLKQNDKCIAFSDWMSYIVAIAINIVIFTNYSSKLQLTLSIEVKLTSSPSSTIYNIFRITIVDYAES</sequence>
<dbReference type="PANTHER" id="PTHR11685">
    <property type="entry name" value="RBR FAMILY RING FINGER AND IBR DOMAIN-CONTAINING"/>
    <property type="match status" value="1"/>
</dbReference>
<dbReference type="Proteomes" id="UP000615446">
    <property type="component" value="Unassembled WGS sequence"/>
</dbReference>
<accession>A0A8H3M6D7</accession>
<feature type="domain" description="RING-type" evidence="11">
    <location>
        <begin position="3"/>
        <end position="212"/>
    </location>
</feature>
<evidence type="ECO:0000256" key="6">
    <source>
        <dbReference type="ARBA" id="ARBA00022771"/>
    </source>
</evidence>
<organism evidence="12 13">
    <name type="scientific">Rhizophagus clarus</name>
    <dbReference type="NCBI Taxonomy" id="94130"/>
    <lineage>
        <taxon>Eukaryota</taxon>
        <taxon>Fungi</taxon>
        <taxon>Fungi incertae sedis</taxon>
        <taxon>Mucoromycota</taxon>
        <taxon>Glomeromycotina</taxon>
        <taxon>Glomeromycetes</taxon>
        <taxon>Glomerales</taxon>
        <taxon>Glomeraceae</taxon>
        <taxon>Rhizophagus</taxon>
    </lineage>
</organism>
<evidence type="ECO:0000256" key="2">
    <source>
        <dbReference type="ARBA" id="ARBA00012251"/>
    </source>
</evidence>
<dbReference type="GO" id="GO:0016567">
    <property type="term" value="P:protein ubiquitination"/>
    <property type="evidence" value="ECO:0007669"/>
    <property type="project" value="InterPro"/>
</dbReference>
<keyword evidence="3" id="KW-0808">Transferase</keyword>
<dbReference type="AlphaFoldDB" id="A0A8H3M6D7"/>
<keyword evidence="6 9" id="KW-0863">Zinc-finger</keyword>
<dbReference type="CDD" id="cd20336">
    <property type="entry name" value="Rcat_RBR"/>
    <property type="match status" value="1"/>
</dbReference>
<dbReference type="SUPFAM" id="SSF57850">
    <property type="entry name" value="RING/U-box"/>
    <property type="match status" value="3"/>
</dbReference>
<dbReference type="EC" id="2.3.2.31" evidence="2"/>
<dbReference type="GO" id="GO:0061630">
    <property type="term" value="F:ubiquitin protein ligase activity"/>
    <property type="evidence" value="ECO:0007669"/>
    <property type="project" value="UniProtKB-EC"/>
</dbReference>
<dbReference type="PROSITE" id="PS50089">
    <property type="entry name" value="ZF_RING_2"/>
    <property type="match status" value="1"/>
</dbReference>
<dbReference type="EMBL" id="BLAL01000300">
    <property type="protein sequence ID" value="GET01578.1"/>
    <property type="molecule type" value="Genomic_DNA"/>
</dbReference>
<gene>
    <name evidence="12" type="ORF">RCL2_002798100</name>
</gene>
<keyword evidence="4" id="KW-0479">Metal-binding</keyword>
<dbReference type="InterPro" id="IPR002867">
    <property type="entry name" value="IBR_dom"/>
</dbReference>
<evidence type="ECO:0000256" key="1">
    <source>
        <dbReference type="ARBA" id="ARBA00001798"/>
    </source>
</evidence>
<evidence type="ECO:0000313" key="12">
    <source>
        <dbReference type="EMBL" id="GET01578.1"/>
    </source>
</evidence>
<evidence type="ECO:0000259" key="10">
    <source>
        <dbReference type="PROSITE" id="PS50089"/>
    </source>
</evidence>
<keyword evidence="7" id="KW-0833">Ubl conjugation pathway</keyword>
<evidence type="ECO:0000256" key="4">
    <source>
        <dbReference type="ARBA" id="ARBA00022723"/>
    </source>
</evidence>
<dbReference type="Pfam" id="PF01485">
    <property type="entry name" value="IBR"/>
    <property type="match status" value="1"/>
</dbReference>
<dbReference type="SMART" id="SM00647">
    <property type="entry name" value="IBR"/>
    <property type="match status" value="2"/>
</dbReference>
<dbReference type="InterPro" id="IPR044066">
    <property type="entry name" value="TRIAD_supradom"/>
</dbReference>
<reference evidence="12" key="1">
    <citation type="submission" date="2019-10" db="EMBL/GenBank/DDBJ databases">
        <title>Conservation and host-specific expression of non-tandemly repeated heterogenous ribosome RNA gene in arbuscular mycorrhizal fungi.</title>
        <authorList>
            <person name="Maeda T."/>
            <person name="Kobayashi Y."/>
            <person name="Nakagawa T."/>
            <person name="Ezawa T."/>
            <person name="Yamaguchi K."/>
            <person name="Bino T."/>
            <person name="Nishimoto Y."/>
            <person name="Shigenobu S."/>
            <person name="Kawaguchi M."/>
        </authorList>
    </citation>
    <scope>NUCLEOTIDE SEQUENCE</scope>
    <source>
        <strain evidence="12">HR1</strain>
    </source>
</reference>
<proteinExistence type="predicted"/>
<dbReference type="PROSITE" id="PS51873">
    <property type="entry name" value="TRIAD"/>
    <property type="match status" value="1"/>
</dbReference>
<comment type="catalytic activity">
    <reaction evidence="1">
        <text>[E2 ubiquitin-conjugating enzyme]-S-ubiquitinyl-L-cysteine + [acceptor protein]-L-lysine = [E2 ubiquitin-conjugating enzyme]-L-cysteine + [acceptor protein]-N(6)-ubiquitinyl-L-lysine.</text>
        <dbReference type="EC" id="2.3.2.31"/>
    </reaction>
</comment>
<dbReference type="InterPro" id="IPR013083">
    <property type="entry name" value="Znf_RING/FYVE/PHD"/>
</dbReference>
<evidence type="ECO:0000256" key="9">
    <source>
        <dbReference type="PROSITE-ProRule" id="PRU00175"/>
    </source>
</evidence>
<protein>
    <recommendedName>
        <fullName evidence="2">RBR-type E3 ubiquitin transferase</fullName>
        <ecNumber evidence="2">2.3.2.31</ecNumber>
    </recommendedName>
</protein>
<dbReference type="InterPro" id="IPR031127">
    <property type="entry name" value="E3_UB_ligase_RBR"/>
</dbReference>
<dbReference type="Gene3D" id="1.20.120.1750">
    <property type="match status" value="1"/>
</dbReference>
<dbReference type="OrthoDB" id="1431934at2759"/>
<comment type="caution">
    <text evidence="12">The sequence shown here is derived from an EMBL/GenBank/DDBJ whole genome shotgun (WGS) entry which is preliminary data.</text>
</comment>
<evidence type="ECO:0000259" key="11">
    <source>
        <dbReference type="PROSITE" id="PS51873"/>
    </source>
</evidence>
<dbReference type="Gene3D" id="3.30.40.10">
    <property type="entry name" value="Zinc/RING finger domain, C3HC4 (zinc finger)"/>
    <property type="match status" value="1"/>
</dbReference>
<keyword evidence="5" id="KW-0677">Repeat</keyword>
<keyword evidence="8" id="KW-0862">Zinc</keyword>
<dbReference type="GO" id="GO:0008270">
    <property type="term" value="F:zinc ion binding"/>
    <property type="evidence" value="ECO:0007669"/>
    <property type="project" value="UniProtKB-KW"/>
</dbReference>